<feature type="transmembrane region" description="Helical" evidence="4">
    <location>
        <begin position="188"/>
        <end position="214"/>
    </location>
</feature>
<comment type="caution">
    <text evidence="6">The sequence shown here is derived from an EMBL/GenBank/DDBJ whole genome shotgun (WGS) entry which is preliminary data.</text>
</comment>
<keyword evidence="3" id="KW-0804">Transcription</keyword>
<dbReference type="InterPro" id="IPR018060">
    <property type="entry name" value="HTH_AraC"/>
</dbReference>
<feature type="transmembrane region" description="Helical" evidence="4">
    <location>
        <begin position="156"/>
        <end position="176"/>
    </location>
</feature>
<keyword evidence="4" id="KW-0812">Transmembrane</keyword>
<dbReference type="Gene3D" id="1.10.10.60">
    <property type="entry name" value="Homeodomain-like"/>
    <property type="match status" value="1"/>
</dbReference>
<reference evidence="7" key="1">
    <citation type="journal article" date="2019" name="Int. J. Syst. Evol. Microbiol.">
        <title>The Global Catalogue of Microorganisms (GCM) 10K type strain sequencing project: providing services to taxonomists for standard genome sequencing and annotation.</title>
        <authorList>
            <consortium name="The Broad Institute Genomics Platform"/>
            <consortium name="The Broad Institute Genome Sequencing Center for Infectious Disease"/>
            <person name="Wu L."/>
            <person name="Ma J."/>
        </authorList>
    </citation>
    <scope>NUCLEOTIDE SEQUENCE [LARGE SCALE GENOMIC DNA]</scope>
    <source>
        <strain evidence="7">KCTC 19812</strain>
    </source>
</reference>
<evidence type="ECO:0000259" key="5">
    <source>
        <dbReference type="PROSITE" id="PS01124"/>
    </source>
</evidence>
<dbReference type="PROSITE" id="PS01124">
    <property type="entry name" value="HTH_ARAC_FAMILY_2"/>
    <property type="match status" value="1"/>
</dbReference>
<feature type="transmembrane region" description="Helical" evidence="4">
    <location>
        <begin position="101"/>
        <end position="123"/>
    </location>
</feature>
<proteinExistence type="predicted"/>
<dbReference type="SMART" id="SM00342">
    <property type="entry name" value="HTH_ARAC"/>
    <property type="match status" value="1"/>
</dbReference>
<dbReference type="RefSeq" id="WP_380801249.1">
    <property type="nucleotide sequence ID" value="NZ_JBHUIV010000010.1"/>
</dbReference>
<evidence type="ECO:0000256" key="4">
    <source>
        <dbReference type="SAM" id="Phobius"/>
    </source>
</evidence>
<evidence type="ECO:0000256" key="1">
    <source>
        <dbReference type="ARBA" id="ARBA00023015"/>
    </source>
</evidence>
<evidence type="ECO:0000313" key="6">
    <source>
        <dbReference type="EMBL" id="MFD2201329.1"/>
    </source>
</evidence>
<dbReference type="Pfam" id="PF12833">
    <property type="entry name" value="HTH_18"/>
    <property type="match status" value="1"/>
</dbReference>
<dbReference type="InterPro" id="IPR020449">
    <property type="entry name" value="Tscrpt_reg_AraC-type_HTH"/>
</dbReference>
<dbReference type="PANTHER" id="PTHR43280:SF2">
    <property type="entry name" value="HTH-TYPE TRANSCRIPTIONAL REGULATOR EXSA"/>
    <property type="match status" value="1"/>
</dbReference>
<accession>A0ABW5B7T9</accession>
<evidence type="ECO:0000313" key="7">
    <source>
        <dbReference type="Proteomes" id="UP001597414"/>
    </source>
</evidence>
<dbReference type="SUPFAM" id="SSF46689">
    <property type="entry name" value="Homeodomain-like"/>
    <property type="match status" value="1"/>
</dbReference>
<dbReference type="PANTHER" id="PTHR43280">
    <property type="entry name" value="ARAC-FAMILY TRANSCRIPTIONAL REGULATOR"/>
    <property type="match status" value="1"/>
</dbReference>
<evidence type="ECO:0000256" key="3">
    <source>
        <dbReference type="ARBA" id="ARBA00023163"/>
    </source>
</evidence>
<dbReference type="Proteomes" id="UP001597414">
    <property type="component" value="Unassembled WGS sequence"/>
</dbReference>
<gene>
    <name evidence="6" type="ORF">ACFSKV_07110</name>
</gene>
<dbReference type="InterPro" id="IPR009057">
    <property type="entry name" value="Homeodomain-like_sf"/>
</dbReference>
<keyword evidence="2" id="KW-0238">DNA-binding</keyword>
<keyword evidence="1" id="KW-0805">Transcription regulation</keyword>
<evidence type="ECO:0000256" key="2">
    <source>
        <dbReference type="ARBA" id="ARBA00023125"/>
    </source>
</evidence>
<keyword evidence="7" id="KW-1185">Reference proteome</keyword>
<feature type="transmembrane region" description="Helical" evidence="4">
    <location>
        <begin position="6"/>
        <end position="29"/>
    </location>
</feature>
<feature type="domain" description="HTH araC/xylS-type" evidence="5">
    <location>
        <begin position="273"/>
        <end position="381"/>
    </location>
</feature>
<keyword evidence="4" id="KW-0472">Membrane</keyword>
<organism evidence="6 7">
    <name type="scientific">Shivajiella indica</name>
    <dbReference type="NCBI Taxonomy" id="872115"/>
    <lineage>
        <taxon>Bacteria</taxon>
        <taxon>Pseudomonadati</taxon>
        <taxon>Bacteroidota</taxon>
        <taxon>Cytophagia</taxon>
        <taxon>Cytophagales</taxon>
        <taxon>Cyclobacteriaceae</taxon>
        <taxon>Shivajiella</taxon>
    </lineage>
</organism>
<dbReference type="PRINTS" id="PR00032">
    <property type="entry name" value="HTHARAC"/>
</dbReference>
<dbReference type="EMBL" id="JBHUIV010000010">
    <property type="protein sequence ID" value="MFD2201329.1"/>
    <property type="molecule type" value="Genomic_DNA"/>
</dbReference>
<protein>
    <submittedName>
        <fullName evidence="6">Helix-turn-helix domain-containing protein</fullName>
    </submittedName>
</protein>
<feature type="transmembrane region" description="Helical" evidence="4">
    <location>
        <begin position="67"/>
        <end position="89"/>
    </location>
</feature>
<feature type="transmembrane region" description="Helical" evidence="4">
    <location>
        <begin position="220"/>
        <end position="241"/>
    </location>
</feature>
<sequence length="384" mass="44679">MEINFDIITFVQLVVVALGVISASVIFYFGIKKNPANIPLGFAQLNASLAVWVSFSLSSQLLVYWPIFYRTGQIFVLIFCVMAFLHVDFFTKNRKWKGYDLLHAIPLLIYLIDYWDVLILPAAEKKELILLEIQDLALMAQFNQSKFFGPNFHHEFRTFVFGAYWVAQLVVLVKWARNQSTLSKYQKIWKNWIFVFLGCQFFIWFPHMISIFWLDQLTSYQLANTVSVIWLLILIFSLFFYPSLLYGKSFNGTIKASKSINKIQLTAEDEKLEEIISKIDTIVEKDQLFLKHGYSIHDLSRDINIPAYQISKSLNAFMGLGFVDFINQKRIQYCINKFKNGEWLNHTLEAVAFDCGFNNRNSFTKSFKKVMGVSPSEFRSGFEN</sequence>
<keyword evidence="4" id="KW-1133">Transmembrane helix</keyword>
<name>A0ABW5B7T9_9BACT</name>